<dbReference type="PANTHER" id="PTHR43096">
    <property type="entry name" value="DNAJ HOMOLOG 1, MITOCHONDRIAL-RELATED"/>
    <property type="match status" value="1"/>
</dbReference>
<feature type="binding site" evidence="8">
    <location>
        <position position="228"/>
    </location>
    <ligand>
        <name>Zn(2+)</name>
        <dbReference type="ChEBI" id="CHEBI:29105"/>
        <label>1</label>
    </ligand>
</feature>
<keyword evidence="8" id="KW-0963">Cytoplasm</keyword>
<keyword evidence="2 8" id="KW-0677">Repeat</keyword>
<dbReference type="CDD" id="cd10747">
    <property type="entry name" value="DnaJ_C"/>
    <property type="match status" value="1"/>
</dbReference>
<dbReference type="InterPro" id="IPR001623">
    <property type="entry name" value="DnaJ_domain"/>
</dbReference>
<evidence type="ECO:0000256" key="2">
    <source>
        <dbReference type="ARBA" id="ARBA00022737"/>
    </source>
</evidence>
<sequence length="388" mass="42458">MAKKRDYYEVLGVSKTATEDEIKKAYRKMAKQFHPDVNKNHDAEEKFKEATEAAEILLDAKKRKIYDQYGHDGLQGMGSNFGGFGDFSDFFSNMGSGGGDFFSGMGGAGDFFSDVFSSFFGGQTSGSRNKGFQGNSRGKDIVLEVELSLKELLFGVDKDVELDLIAKCEDCDGIGAKSESDIITCDVCNGIGSVQVVQDLGIAKFQTQQACPKCKGSGKSIQNPCKSCSGNGCVNKREKVTIPIPKGLTPGQRVMLKNSGNYSTNGGSKGHIYADIYLSSKSQIQIFDKYNIKGTLNLSYIDALLKKEVSVETLDGTVKVDIPNDVKNGDIIKVKNHGLYEGVKSSHRGDLLLEVNIVLPTKISNKEKEKLLELQKETTFKVENDYKE</sequence>
<evidence type="ECO:0000256" key="6">
    <source>
        <dbReference type="ARBA" id="ARBA00061004"/>
    </source>
</evidence>
<comment type="subcellular location">
    <subcellularLocation>
        <location evidence="8">Cytoplasm</location>
    </subcellularLocation>
</comment>
<feature type="repeat" description="CXXCXGXG motif" evidence="8">
    <location>
        <begin position="168"/>
        <end position="175"/>
    </location>
</feature>
<feature type="domain" description="J" evidence="10">
    <location>
        <begin position="6"/>
        <end position="70"/>
    </location>
</feature>
<dbReference type="GO" id="GO:0008270">
    <property type="term" value="F:zinc ion binding"/>
    <property type="evidence" value="ECO:0007669"/>
    <property type="project" value="UniProtKB-UniRule"/>
</dbReference>
<evidence type="ECO:0000259" key="11">
    <source>
        <dbReference type="PROSITE" id="PS51188"/>
    </source>
</evidence>
<dbReference type="GO" id="GO:0042026">
    <property type="term" value="P:protein refolding"/>
    <property type="evidence" value="ECO:0007669"/>
    <property type="project" value="TreeGrafter"/>
</dbReference>
<dbReference type="PATRIC" id="fig|216938.3.peg.312"/>
<dbReference type="GO" id="GO:0051082">
    <property type="term" value="F:unfolded protein binding"/>
    <property type="evidence" value="ECO:0007669"/>
    <property type="project" value="UniProtKB-UniRule"/>
</dbReference>
<dbReference type="GO" id="GO:0005737">
    <property type="term" value="C:cytoplasm"/>
    <property type="evidence" value="ECO:0007669"/>
    <property type="project" value="UniProtKB-SubCell"/>
</dbReference>
<proteinExistence type="inferred from homology"/>
<dbReference type="KEGG" id="shj:SHELI_v1c03100"/>
<reference evidence="12 13" key="1">
    <citation type="submission" date="2016-08" db="EMBL/GenBank/DDBJ databases">
        <title>Complete genome sequence of Spiroplasma helicoides TABS-2 (DSM 22551).</title>
        <authorList>
            <person name="Shen W.-Y."/>
            <person name="Lo W.-S."/>
            <person name="Lai Y.-C."/>
            <person name="Kuo C.-H."/>
        </authorList>
    </citation>
    <scope>NUCLEOTIDE SEQUENCE [LARGE SCALE GENOMIC DNA]</scope>
    <source>
        <strain evidence="12 13">TABS-2</strain>
    </source>
</reference>
<dbReference type="InterPro" id="IPR036410">
    <property type="entry name" value="HSP_DnaJ_Cys-rich_dom_sf"/>
</dbReference>
<dbReference type="CDD" id="cd10719">
    <property type="entry name" value="DnaJ_zf"/>
    <property type="match status" value="1"/>
</dbReference>
<dbReference type="STRING" id="216938.SHELI_v1c03100"/>
<dbReference type="InterPro" id="IPR008971">
    <property type="entry name" value="HSP40/DnaJ_pept-bd"/>
</dbReference>
<comment type="domain">
    <text evidence="8">The J domain is necessary and sufficient to stimulate DnaK ATPase activity. Zinc center 1 plays an important role in the autonomous, DnaK-independent chaperone activity of DnaJ. Zinc center 2 is essential for interaction with DnaK and for DnaJ activity.</text>
</comment>
<name>A0A1B3SK12_9MOLU</name>
<evidence type="ECO:0000256" key="4">
    <source>
        <dbReference type="ARBA" id="ARBA00022833"/>
    </source>
</evidence>
<dbReference type="AlphaFoldDB" id="A0A1B3SK12"/>
<dbReference type="SMART" id="SM00271">
    <property type="entry name" value="DnaJ"/>
    <property type="match status" value="1"/>
</dbReference>
<accession>A0A1B3SK12</accession>
<dbReference type="GO" id="GO:0006260">
    <property type="term" value="P:DNA replication"/>
    <property type="evidence" value="ECO:0007669"/>
    <property type="project" value="UniProtKB-KW"/>
</dbReference>
<evidence type="ECO:0000256" key="3">
    <source>
        <dbReference type="ARBA" id="ARBA00022771"/>
    </source>
</evidence>
<feature type="binding site" evidence="8">
    <location>
        <position position="214"/>
    </location>
    <ligand>
        <name>Zn(2+)</name>
        <dbReference type="ChEBI" id="CHEBI:29105"/>
        <label>2</label>
    </ligand>
</feature>
<dbReference type="Gene3D" id="2.10.230.10">
    <property type="entry name" value="Heat shock protein DnaJ, cysteine-rich domain"/>
    <property type="match status" value="1"/>
</dbReference>
<evidence type="ECO:0000313" key="13">
    <source>
        <dbReference type="Proteomes" id="UP000094378"/>
    </source>
</evidence>
<keyword evidence="5 8" id="KW-0143">Chaperone</keyword>
<dbReference type="PROSITE" id="PS50076">
    <property type="entry name" value="DNAJ_2"/>
    <property type="match status" value="1"/>
</dbReference>
<comment type="cofactor">
    <cofactor evidence="8">
        <name>Zn(2+)</name>
        <dbReference type="ChEBI" id="CHEBI:29105"/>
    </cofactor>
    <text evidence="8">Binds 2 Zn(2+) ions per monomer.</text>
</comment>
<feature type="repeat" description="CXXCXGXG motif" evidence="8">
    <location>
        <begin position="225"/>
        <end position="232"/>
    </location>
</feature>
<comment type="function">
    <text evidence="8">Participates actively in the response to hyperosmotic and heat shock by preventing the aggregation of stress-denatured proteins and by disaggregating proteins, also in an autonomous, DnaK-independent fashion. Unfolded proteins bind initially to DnaJ; upon interaction with the DnaJ-bound protein, DnaK hydrolyzes its bound ATP, resulting in the formation of a stable complex. GrpE releases ADP from DnaK; ATP binding to DnaK triggers the release of the substrate protein, thus completing the reaction cycle. Several rounds of ATP-dependent interactions between DnaJ, DnaK and GrpE are required for fully efficient folding. Also involved, together with DnaK and GrpE, in the DNA replication of plasmids through activation of initiation proteins.</text>
</comment>
<feature type="binding site" evidence="8">
    <location>
        <position position="168"/>
    </location>
    <ligand>
        <name>Zn(2+)</name>
        <dbReference type="ChEBI" id="CHEBI:29105"/>
        <label>1</label>
    </ligand>
</feature>
<evidence type="ECO:0000256" key="9">
    <source>
        <dbReference type="PROSITE-ProRule" id="PRU00546"/>
    </source>
</evidence>
<dbReference type="InterPro" id="IPR002939">
    <property type="entry name" value="DnaJ_C"/>
</dbReference>
<dbReference type="InterPro" id="IPR012724">
    <property type="entry name" value="DnaJ"/>
</dbReference>
<feature type="binding site" evidence="8">
    <location>
        <position position="185"/>
    </location>
    <ligand>
        <name>Zn(2+)</name>
        <dbReference type="ChEBI" id="CHEBI:29105"/>
        <label>2</label>
    </ligand>
</feature>
<dbReference type="InterPro" id="IPR036869">
    <property type="entry name" value="J_dom_sf"/>
</dbReference>
<evidence type="ECO:0000256" key="7">
    <source>
        <dbReference type="ARBA" id="ARBA00067609"/>
    </source>
</evidence>
<keyword evidence="3 8" id="KW-0863">Zinc-finger</keyword>
<feature type="binding site" evidence="8">
    <location>
        <position position="188"/>
    </location>
    <ligand>
        <name>Zn(2+)</name>
        <dbReference type="ChEBI" id="CHEBI:29105"/>
        <label>2</label>
    </ligand>
</feature>
<evidence type="ECO:0000256" key="5">
    <source>
        <dbReference type="ARBA" id="ARBA00023186"/>
    </source>
</evidence>
<comment type="subunit">
    <text evidence="8">Homodimer.</text>
</comment>
<dbReference type="GO" id="GO:0031072">
    <property type="term" value="F:heat shock protein binding"/>
    <property type="evidence" value="ECO:0007669"/>
    <property type="project" value="InterPro"/>
</dbReference>
<dbReference type="Proteomes" id="UP000094378">
    <property type="component" value="Chromosome"/>
</dbReference>
<feature type="repeat" description="CXXCXGXG motif" evidence="8">
    <location>
        <begin position="211"/>
        <end position="218"/>
    </location>
</feature>
<organism evidence="12 13">
    <name type="scientific">Spiroplasma helicoides</name>
    <dbReference type="NCBI Taxonomy" id="216938"/>
    <lineage>
        <taxon>Bacteria</taxon>
        <taxon>Bacillati</taxon>
        <taxon>Mycoplasmatota</taxon>
        <taxon>Mollicutes</taxon>
        <taxon>Entomoplasmatales</taxon>
        <taxon>Spiroplasmataceae</taxon>
        <taxon>Spiroplasma</taxon>
    </lineage>
</organism>
<dbReference type="RefSeq" id="WP_069116059.1">
    <property type="nucleotide sequence ID" value="NZ_CP017015.1"/>
</dbReference>
<feature type="domain" description="CR-type" evidence="11">
    <location>
        <begin position="155"/>
        <end position="237"/>
    </location>
</feature>
<keyword evidence="1 8" id="KW-0479">Metal-binding</keyword>
<evidence type="ECO:0000313" key="12">
    <source>
        <dbReference type="EMBL" id="AOG60265.1"/>
    </source>
</evidence>
<dbReference type="InterPro" id="IPR001305">
    <property type="entry name" value="HSP_DnaJ_Cys-rich_dom"/>
</dbReference>
<dbReference type="SUPFAM" id="SSF46565">
    <property type="entry name" value="Chaperone J-domain"/>
    <property type="match status" value="1"/>
</dbReference>
<feature type="zinc finger region" description="CR-type" evidence="9">
    <location>
        <begin position="155"/>
        <end position="237"/>
    </location>
</feature>
<feature type="binding site" evidence="8">
    <location>
        <position position="211"/>
    </location>
    <ligand>
        <name>Zn(2+)</name>
        <dbReference type="ChEBI" id="CHEBI:29105"/>
        <label>2</label>
    </ligand>
</feature>
<keyword evidence="13" id="KW-1185">Reference proteome</keyword>
<feature type="binding site" evidence="8">
    <location>
        <position position="225"/>
    </location>
    <ligand>
        <name>Zn(2+)</name>
        <dbReference type="ChEBI" id="CHEBI:29105"/>
        <label>1</label>
    </ligand>
</feature>
<dbReference type="GO" id="GO:0005524">
    <property type="term" value="F:ATP binding"/>
    <property type="evidence" value="ECO:0007669"/>
    <property type="project" value="InterPro"/>
</dbReference>
<dbReference type="Pfam" id="PF00684">
    <property type="entry name" value="DnaJ_CXXCXGXG"/>
    <property type="match status" value="1"/>
</dbReference>
<dbReference type="PANTHER" id="PTHR43096:SF10">
    <property type="entry name" value="CHAPERONE PROTEIN DNAJ A6, CHLOROPLASTIC"/>
    <property type="match status" value="1"/>
</dbReference>
<dbReference type="GO" id="GO:0009408">
    <property type="term" value="P:response to heat"/>
    <property type="evidence" value="ECO:0007669"/>
    <property type="project" value="InterPro"/>
</dbReference>
<comment type="similarity">
    <text evidence="6 8">Belongs to the DnaJ family.</text>
</comment>
<protein>
    <recommendedName>
        <fullName evidence="7 8">Chaperone protein DnaJ</fullName>
    </recommendedName>
</protein>
<evidence type="ECO:0000256" key="8">
    <source>
        <dbReference type="HAMAP-Rule" id="MF_01152"/>
    </source>
</evidence>
<feature type="binding site" evidence="8">
    <location>
        <position position="171"/>
    </location>
    <ligand>
        <name>Zn(2+)</name>
        <dbReference type="ChEBI" id="CHEBI:29105"/>
        <label>1</label>
    </ligand>
</feature>
<evidence type="ECO:0000256" key="1">
    <source>
        <dbReference type="ARBA" id="ARBA00022723"/>
    </source>
</evidence>
<dbReference type="EMBL" id="CP017015">
    <property type="protein sequence ID" value="AOG60265.1"/>
    <property type="molecule type" value="Genomic_DNA"/>
</dbReference>
<dbReference type="HAMAP" id="MF_01152">
    <property type="entry name" value="DnaJ"/>
    <property type="match status" value="1"/>
</dbReference>
<dbReference type="CDD" id="cd06257">
    <property type="entry name" value="DnaJ"/>
    <property type="match status" value="1"/>
</dbReference>
<gene>
    <name evidence="8 12" type="primary">dnaJ</name>
    <name evidence="12" type="ORF">SHELI_v1c03100</name>
</gene>
<keyword evidence="8" id="KW-0235">DNA replication</keyword>
<keyword evidence="8" id="KW-0346">Stress response</keyword>
<dbReference type="Pfam" id="PF01556">
    <property type="entry name" value="DnaJ_C"/>
    <property type="match status" value="1"/>
</dbReference>
<feature type="repeat" description="CXXCXGXG motif" evidence="8">
    <location>
        <begin position="185"/>
        <end position="192"/>
    </location>
</feature>
<dbReference type="OrthoDB" id="9779889at2"/>
<keyword evidence="4 8" id="KW-0862">Zinc</keyword>
<dbReference type="SUPFAM" id="SSF57938">
    <property type="entry name" value="DnaJ/Hsp40 cysteine-rich domain"/>
    <property type="match status" value="1"/>
</dbReference>
<dbReference type="Pfam" id="PF00226">
    <property type="entry name" value="DnaJ"/>
    <property type="match status" value="1"/>
</dbReference>
<evidence type="ECO:0000259" key="10">
    <source>
        <dbReference type="PROSITE" id="PS50076"/>
    </source>
</evidence>
<dbReference type="Gene3D" id="1.10.287.110">
    <property type="entry name" value="DnaJ domain"/>
    <property type="match status" value="1"/>
</dbReference>
<dbReference type="FunFam" id="2.10.230.10:FF:000002">
    <property type="entry name" value="Molecular chaperone DnaJ"/>
    <property type="match status" value="1"/>
</dbReference>
<dbReference type="SUPFAM" id="SSF49493">
    <property type="entry name" value="HSP40/DnaJ peptide-binding domain"/>
    <property type="match status" value="2"/>
</dbReference>
<dbReference type="Gene3D" id="2.60.260.20">
    <property type="entry name" value="Urease metallochaperone UreE, N-terminal domain"/>
    <property type="match status" value="2"/>
</dbReference>
<dbReference type="PRINTS" id="PR00625">
    <property type="entry name" value="JDOMAIN"/>
</dbReference>
<dbReference type="PROSITE" id="PS51188">
    <property type="entry name" value="ZF_CR"/>
    <property type="match status" value="1"/>
</dbReference>